<protein>
    <submittedName>
        <fullName evidence="2">Uncharacterized protein</fullName>
    </submittedName>
</protein>
<feature type="compositionally biased region" description="Basic and acidic residues" evidence="1">
    <location>
        <begin position="206"/>
        <end position="217"/>
    </location>
</feature>
<gene>
    <name evidence="2" type="ORF">KC01_LOCUS5970</name>
</gene>
<feature type="compositionally biased region" description="Pro residues" evidence="1">
    <location>
        <begin position="225"/>
        <end position="235"/>
    </location>
</feature>
<evidence type="ECO:0000313" key="2">
    <source>
        <dbReference type="EMBL" id="CAL1574225.1"/>
    </source>
</evidence>
<reference evidence="2 3" key="1">
    <citation type="submission" date="2024-04" db="EMBL/GenBank/DDBJ databases">
        <authorList>
            <person name="Waldvogel A.-M."/>
            <person name="Schoenle A."/>
        </authorList>
    </citation>
    <scope>NUCLEOTIDE SEQUENCE [LARGE SCALE GENOMIC DNA]</scope>
</reference>
<feature type="compositionally biased region" description="Polar residues" evidence="1">
    <location>
        <begin position="291"/>
        <end position="301"/>
    </location>
</feature>
<keyword evidence="3" id="KW-1185">Reference proteome</keyword>
<sequence>MSSYSGLHSVLPLPNTPVKPIHTLACRIQTDPYGPRTHYHYPPPDAPPFEPGSLLTSSINQSAKPARRGLHPSQQLLPTPRSDPPYKKRQATPHGISTPHCTRNSPAPINRVTIQIISALLSPLHSRQVPSSHVQRRVRISHLSPTPLRLGPRTVPTHSNPLIGRPTRFLLHLVHWFRLISRIPPINRGETPGPGRHKSSVSAPRAPDRPLTREAVELSRTGSVSPPPTPYPSRHPLPGNSGSIARNASPTPKPLSPAGRHSQLTPFGPHPTVRSPPISYHPPSYDHPCRTSRTTSQSASNDPRLGHDDTLGTGLHDQGPGIPIAVSERLSPRPRIPSSLGRVNLQSKLSTTHECSPNTNHREVHLGLRLGHTHRPAVLTSPITTPREQVLSPHALPPYQYLPRELATRAHEAAPSFHNLSSYSPPGRSPYYPPSSALPFIQHLTHQHLK</sequence>
<feature type="compositionally biased region" description="Pro residues" evidence="1">
    <location>
        <begin position="41"/>
        <end position="50"/>
    </location>
</feature>
<accession>A0AAV2JC48</accession>
<name>A0AAV2JC48_KNICA</name>
<feature type="region of interest" description="Disordered" evidence="1">
    <location>
        <begin position="184"/>
        <end position="340"/>
    </location>
</feature>
<evidence type="ECO:0000313" key="3">
    <source>
        <dbReference type="Proteomes" id="UP001497482"/>
    </source>
</evidence>
<evidence type="ECO:0000256" key="1">
    <source>
        <dbReference type="SAM" id="MobiDB-lite"/>
    </source>
</evidence>
<dbReference type="Proteomes" id="UP001497482">
    <property type="component" value="Chromosome 11"/>
</dbReference>
<feature type="compositionally biased region" description="Polar residues" evidence="1">
    <location>
        <begin position="240"/>
        <end position="250"/>
    </location>
</feature>
<dbReference type="EMBL" id="OZ035833">
    <property type="protein sequence ID" value="CAL1574225.1"/>
    <property type="molecule type" value="Genomic_DNA"/>
</dbReference>
<feature type="compositionally biased region" description="Polar residues" evidence="1">
    <location>
        <begin position="54"/>
        <end position="63"/>
    </location>
</feature>
<organism evidence="2 3">
    <name type="scientific">Knipowitschia caucasica</name>
    <name type="common">Caucasian dwarf goby</name>
    <name type="synonym">Pomatoschistus caucasicus</name>
    <dbReference type="NCBI Taxonomy" id="637954"/>
    <lineage>
        <taxon>Eukaryota</taxon>
        <taxon>Metazoa</taxon>
        <taxon>Chordata</taxon>
        <taxon>Craniata</taxon>
        <taxon>Vertebrata</taxon>
        <taxon>Euteleostomi</taxon>
        <taxon>Actinopterygii</taxon>
        <taxon>Neopterygii</taxon>
        <taxon>Teleostei</taxon>
        <taxon>Neoteleostei</taxon>
        <taxon>Acanthomorphata</taxon>
        <taxon>Gobiaria</taxon>
        <taxon>Gobiiformes</taxon>
        <taxon>Gobioidei</taxon>
        <taxon>Gobiidae</taxon>
        <taxon>Gobiinae</taxon>
        <taxon>Knipowitschia</taxon>
    </lineage>
</organism>
<feature type="region of interest" description="Disordered" evidence="1">
    <location>
        <begin position="35"/>
        <end position="105"/>
    </location>
</feature>
<proteinExistence type="predicted"/>
<dbReference type="AlphaFoldDB" id="A0AAV2JC48"/>